<comment type="subcellular location">
    <subcellularLocation>
        <location evidence="1">Nucleus</location>
    </subcellularLocation>
</comment>
<evidence type="ECO:0000256" key="4">
    <source>
        <dbReference type="ARBA" id="ARBA00022833"/>
    </source>
</evidence>
<dbReference type="PANTHER" id="PTHR46481">
    <property type="entry name" value="ZINC FINGER BED DOMAIN-CONTAINING PROTEIN 4"/>
    <property type="match status" value="1"/>
</dbReference>
<protein>
    <recommendedName>
        <fullName evidence="6">HAT C-terminal dimerisation domain-containing protein</fullName>
    </recommendedName>
</protein>
<evidence type="ECO:0000256" key="5">
    <source>
        <dbReference type="ARBA" id="ARBA00023242"/>
    </source>
</evidence>
<dbReference type="GO" id="GO:0005634">
    <property type="term" value="C:nucleus"/>
    <property type="evidence" value="ECO:0007669"/>
    <property type="project" value="UniProtKB-SubCell"/>
</dbReference>
<organism evidence="7 8">
    <name type="scientific">Puccinia striiformis</name>
    <dbReference type="NCBI Taxonomy" id="27350"/>
    <lineage>
        <taxon>Eukaryota</taxon>
        <taxon>Fungi</taxon>
        <taxon>Dikarya</taxon>
        <taxon>Basidiomycota</taxon>
        <taxon>Pucciniomycotina</taxon>
        <taxon>Pucciniomycetes</taxon>
        <taxon>Pucciniales</taxon>
        <taxon>Pucciniaceae</taxon>
        <taxon>Puccinia</taxon>
    </lineage>
</organism>
<dbReference type="PANTHER" id="PTHR46481:SF10">
    <property type="entry name" value="ZINC FINGER BED DOMAIN-CONTAINING PROTEIN 39"/>
    <property type="match status" value="1"/>
</dbReference>
<dbReference type="VEuPathDB" id="FungiDB:PSHT_05241"/>
<comment type="caution">
    <text evidence="7">The sequence shown here is derived from an EMBL/GenBank/DDBJ whole genome shotgun (WGS) entry which is preliminary data.</text>
</comment>
<sequence length="499" mass="56581">METHTTNSGSNNFTMAIFRKVDSTHWDVEKNHHRCICHVIALILGAGLKALKLSTGMVRPEKTDQSFPLLYTIVEEEEPPENTKIAEAEIVEVFTSLTVTEEPEVDPDVAQLDLPQAGWEWNNGEEVDDICDKSGIGWTLIKQAEWKLWATELKYTGKGLIGGYGIRWNIAYDCRQQAYDGRKVIKRLLENEDERLAGRSTKDHYFKSCELTSKEWEEINNLNGTLKYFLKLTKQMEGDGPKLAMVLYEYSRVLTFLEKKKVAAILTALELMFYPMIVVTNKYIKLAINCDTVVLATCLHPAWRMKLFHKQFESHVPRITNMILEIFQARDVYLKSLQPETPPVNPQSNANGKAANLPSDSDGDEFNFYPQDSQAIKVNTELERQNNGNSPLDKKGCLLGWWKIHCKDFPVLGSLARDYLACPASSPTVERTFSAAAQVCASGRSGLAICTIKRCISCHMWLRNGVEMCGTFKDCQDAINAARDHPKFDKYKKRPGQKH</sequence>
<dbReference type="AlphaFoldDB" id="A0A2S4UUN8"/>
<keyword evidence="3" id="KW-0863">Zinc-finger</keyword>
<dbReference type="InterPro" id="IPR052035">
    <property type="entry name" value="ZnF_BED_domain_contain"/>
</dbReference>
<proteinExistence type="predicted"/>
<keyword evidence="5" id="KW-0539">Nucleus</keyword>
<reference evidence="7" key="1">
    <citation type="submission" date="2017-12" db="EMBL/GenBank/DDBJ databases">
        <title>Gene loss provides genomic basis for host adaptation in cereal stripe rust fungi.</title>
        <authorList>
            <person name="Xia C."/>
        </authorList>
    </citation>
    <scope>NUCLEOTIDE SEQUENCE [LARGE SCALE GENOMIC DNA]</scope>
    <source>
        <strain evidence="7">93-210</strain>
    </source>
</reference>
<dbReference type="InterPro" id="IPR012337">
    <property type="entry name" value="RNaseH-like_sf"/>
</dbReference>
<evidence type="ECO:0000256" key="1">
    <source>
        <dbReference type="ARBA" id="ARBA00004123"/>
    </source>
</evidence>
<dbReference type="SUPFAM" id="SSF53098">
    <property type="entry name" value="Ribonuclease H-like"/>
    <property type="match status" value="1"/>
</dbReference>
<keyword evidence="8" id="KW-1185">Reference proteome</keyword>
<dbReference type="GO" id="GO:0046983">
    <property type="term" value="F:protein dimerization activity"/>
    <property type="evidence" value="ECO:0007669"/>
    <property type="project" value="InterPro"/>
</dbReference>
<gene>
    <name evidence="7" type="ORF">PSTT_12736</name>
</gene>
<accession>A0A2S4UUN8</accession>
<dbReference type="Proteomes" id="UP000239156">
    <property type="component" value="Unassembled WGS sequence"/>
</dbReference>
<dbReference type="InterPro" id="IPR008906">
    <property type="entry name" value="HATC_C_dom"/>
</dbReference>
<dbReference type="VEuPathDB" id="FungiDB:PSTT_12736"/>
<keyword evidence="2" id="KW-0479">Metal-binding</keyword>
<dbReference type="EMBL" id="PKSL01000167">
    <property type="protein sequence ID" value="POW00996.1"/>
    <property type="molecule type" value="Genomic_DNA"/>
</dbReference>
<keyword evidence="4" id="KW-0862">Zinc</keyword>
<dbReference type="GO" id="GO:0008270">
    <property type="term" value="F:zinc ion binding"/>
    <property type="evidence" value="ECO:0007669"/>
    <property type="project" value="UniProtKB-KW"/>
</dbReference>
<evidence type="ECO:0000256" key="2">
    <source>
        <dbReference type="ARBA" id="ARBA00022723"/>
    </source>
</evidence>
<evidence type="ECO:0000313" key="7">
    <source>
        <dbReference type="EMBL" id="POW00996.1"/>
    </source>
</evidence>
<evidence type="ECO:0000256" key="3">
    <source>
        <dbReference type="ARBA" id="ARBA00022771"/>
    </source>
</evidence>
<evidence type="ECO:0000259" key="6">
    <source>
        <dbReference type="Pfam" id="PF05699"/>
    </source>
</evidence>
<feature type="domain" description="HAT C-terminal dimerisation" evidence="6">
    <location>
        <begin position="398"/>
        <end position="462"/>
    </location>
</feature>
<name>A0A2S4UUN8_9BASI</name>
<evidence type="ECO:0000313" key="8">
    <source>
        <dbReference type="Proteomes" id="UP000239156"/>
    </source>
</evidence>
<dbReference type="Pfam" id="PF05699">
    <property type="entry name" value="Dimer_Tnp_hAT"/>
    <property type="match status" value="1"/>
</dbReference>